<dbReference type="Gramene" id="ERN10522">
    <property type="protein sequence ID" value="ERN10522"/>
    <property type="gene ID" value="AMTR_s00166p00043620"/>
</dbReference>
<evidence type="ECO:0000313" key="1">
    <source>
        <dbReference type="EMBL" id="ERN10522.1"/>
    </source>
</evidence>
<dbReference type="Proteomes" id="UP000017836">
    <property type="component" value="Unassembled WGS sequence"/>
</dbReference>
<dbReference type="AlphaFoldDB" id="W1PKI7"/>
<dbReference type="HOGENOM" id="CLU_1779951_0_0_1"/>
<gene>
    <name evidence="1" type="ORF">AMTR_s00166p00043620</name>
</gene>
<proteinExistence type="predicted"/>
<reference evidence="2" key="1">
    <citation type="journal article" date="2013" name="Science">
        <title>The Amborella genome and the evolution of flowering plants.</title>
        <authorList>
            <consortium name="Amborella Genome Project"/>
        </authorList>
    </citation>
    <scope>NUCLEOTIDE SEQUENCE [LARGE SCALE GENOMIC DNA]</scope>
</reference>
<name>W1PKI7_AMBTC</name>
<sequence>MVTPNFDNATPKDGVAGHSIGFWRIDLQACDLSHHLATPSFDVATSELAVLVMTHDHCAAWSYEITSLRWSPGLQQHYGRARLPVHSGMARSPACSGPVIPWLCKCSYFIFYEYAGAIHRQGTARNTMTDHAVQNASTRAQHVFFS</sequence>
<organism evidence="1 2">
    <name type="scientific">Amborella trichopoda</name>
    <dbReference type="NCBI Taxonomy" id="13333"/>
    <lineage>
        <taxon>Eukaryota</taxon>
        <taxon>Viridiplantae</taxon>
        <taxon>Streptophyta</taxon>
        <taxon>Embryophyta</taxon>
        <taxon>Tracheophyta</taxon>
        <taxon>Spermatophyta</taxon>
        <taxon>Magnoliopsida</taxon>
        <taxon>Amborellales</taxon>
        <taxon>Amborellaceae</taxon>
        <taxon>Amborella</taxon>
    </lineage>
</organism>
<evidence type="ECO:0000313" key="2">
    <source>
        <dbReference type="Proteomes" id="UP000017836"/>
    </source>
</evidence>
<keyword evidence="2" id="KW-1185">Reference proteome</keyword>
<dbReference type="EMBL" id="KI392824">
    <property type="protein sequence ID" value="ERN10522.1"/>
    <property type="molecule type" value="Genomic_DNA"/>
</dbReference>
<accession>W1PKI7</accession>
<protein>
    <submittedName>
        <fullName evidence="1">Uncharacterized protein</fullName>
    </submittedName>
</protein>